<dbReference type="SUPFAM" id="SSF46689">
    <property type="entry name" value="Homeodomain-like"/>
    <property type="match status" value="1"/>
</dbReference>
<evidence type="ECO:0000259" key="5">
    <source>
        <dbReference type="PROSITE" id="PS50977"/>
    </source>
</evidence>
<dbReference type="PRINTS" id="PR00455">
    <property type="entry name" value="HTHTETR"/>
</dbReference>
<dbReference type="Gene3D" id="1.10.10.60">
    <property type="entry name" value="Homeodomain-like"/>
    <property type="match status" value="1"/>
</dbReference>
<keyword evidence="7" id="KW-1185">Reference proteome</keyword>
<dbReference type="InterPro" id="IPR036271">
    <property type="entry name" value="Tet_transcr_reg_TetR-rel_C_sf"/>
</dbReference>
<keyword evidence="2 4" id="KW-0238">DNA-binding</keyword>
<dbReference type="PROSITE" id="PS50977">
    <property type="entry name" value="HTH_TETR_2"/>
    <property type="match status" value="1"/>
</dbReference>
<reference evidence="7" key="1">
    <citation type="journal article" date="2019" name="Int. J. Syst. Evol. Microbiol.">
        <title>The Global Catalogue of Microorganisms (GCM) 10K type strain sequencing project: providing services to taxonomists for standard genome sequencing and annotation.</title>
        <authorList>
            <consortium name="The Broad Institute Genomics Platform"/>
            <consortium name="The Broad Institute Genome Sequencing Center for Infectious Disease"/>
            <person name="Wu L."/>
            <person name="Ma J."/>
        </authorList>
    </citation>
    <scope>NUCLEOTIDE SEQUENCE [LARGE SCALE GENOMIC DNA]</scope>
    <source>
        <strain evidence="7">JCM 16001</strain>
    </source>
</reference>
<dbReference type="Gene3D" id="1.10.357.10">
    <property type="entry name" value="Tetracycline Repressor, domain 2"/>
    <property type="match status" value="1"/>
</dbReference>
<feature type="DNA-binding region" description="H-T-H motif" evidence="4">
    <location>
        <begin position="24"/>
        <end position="43"/>
    </location>
</feature>
<dbReference type="SUPFAM" id="SSF48498">
    <property type="entry name" value="Tetracyclin repressor-like, C-terminal domain"/>
    <property type="match status" value="1"/>
</dbReference>
<evidence type="ECO:0000313" key="6">
    <source>
        <dbReference type="EMBL" id="GAA1694034.1"/>
    </source>
</evidence>
<comment type="caution">
    <text evidence="6">The sequence shown here is derived from an EMBL/GenBank/DDBJ whole genome shotgun (WGS) entry which is preliminary data.</text>
</comment>
<evidence type="ECO:0000256" key="3">
    <source>
        <dbReference type="ARBA" id="ARBA00023163"/>
    </source>
</evidence>
<protein>
    <submittedName>
        <fullName evidence="6">TetR/AcrR family transcriptional regulator</fullName>
    </submittedName>
</protein>
<evidence type="ECO:0000256" key="4">
    <source>
        <dbReference type="PROSITE-ProRule" id="PRU00335"/>
    </source>
</evidence>
<sequence length="188" mass="19646">MGTRDRILDAAAAVMREKGVAGATTKEIARVAGCSEALLYKHFPDKTTLLLRVLGERMPSFTAAAVPGEGEVAENLAAIAHGALRFYLRGFPMMASAVAQPELLSGLRDSLAPHGAGPEVPVAAIADYLAAEQRLERVDPGVDPAAMAALLMGACFQQAFLAHFRGETELPRSAADALVAALLAPLRG</sequence>
<evidence type="ECO:0000256" key="2">
    <source>
        <dbReference type="ARBA" id="ARBA00023125"/>
    </source>
</evidence>
<dbReference type="InterPro" id="IPR050109">
    <property type="entry name" value="HTH-type_TetR-like_transc_reg"/>
</dbReference>
<keyword evidence="3" id="KW-0804">Transcription</keyword>
<evidence type="ECO:0000256" key="1">
    <source>
        <dbReference type="ARBA" id="ARBA00023015"/>
    </source>
</evidence>
<feature type="domain" description="HTH tetR-type" evidence="5">
    <location>
        <begin position="1"/>
        <end position="61"/>
    </location>
</feature>
<accession>A0ABP4TUH3</accession>
<dbReference type="Pfam" id="PF00440">
    <property type="entry name" value="TetR_N"/>
    <property type="match status" value="1"/>
</dbReference>
<dbReference type="InterPro" id="IPR001647">
    <property type="entry name" value="HTH_TetR"/>
</dbReference>
<dbReference type="Proteomes" id="UP001499851">
    <property type="component" value="Unassembled WGS sequence"/>
</dbReference>
<dbReference type="EMBL" id="BAAAQF010000031">
    <property type="protein sequence ID" value="GAA1694034.1"/>
    <property type="molecule type" value="Genomic_DNA"/>
</dbReference>
<keyword evidence="1" id="KW-0805">Transcription regulation</keyword>
<gene>
    <name evidence="6" type="ORF">GCM10009830_47290</name>
</gene>
<evidence type="ECO:0000313" key="7">
    <source>
        <dbReference type="Proteomes" id="UP001499851"/>
    </source>
</evidence>
<dbReference type="RefSeq" id="WP_344492179.1">
    <property type="nucleotide sequence ID" value="NZ_BAAAQF010000031.1"/>
</dbReference>
<name>A0ABP4TUH3_9ACTN</name>
<dbReference type="InterPro" id="IPR009057">
    <property type="entry name" value="Homeodomain-like_sf"/>
</dbReference>
<dbReference type="PANTHER" id="PTHR30055:SF238">
    <property type="entry name" value="MYCOFACTOCIN BIOSYNTHESIS TRANSCRIPTIONAL REGULATOR MFTR-RELATED"/>
    <property type="match status" value="1"/>
</dbReference>
<organism evidence="6 7">
    <name type="scientific">Glycomyces endophyticus</name>
    <dbReference type="NCBI Taxonomy" id="480996"/>
    <lineage>
        <taxon>Bacteria</taxon>
        <taxon>Bacillati</taxon>
        <taxon>Actinomycetota</taxon>
        <taxon>Actinomycetes</taxon>
        <taxon>Glycomycetales</taxon>
        <taxon>Glycomycetaceae</taxon>
        <taxon>Glycomyces</taxon>
    </lineage>
</organism>
<dbReference type="PANTHER" id="PTHR30055">
    <property type="entry name" value="HTH-TYPE TRANSCRIPTIONAL REGULATOR RUTR"/>
    <property type="match status" value="1"/>
</dbReference>
<proteinExistence type="predicted"/>